<dbReference type="SUPFAM" id="SSF54236">
    <property type="entry name" value="Ubiquitin-like"/>
    <property type="match status" value="1"/>
</dbReference>
<dbReference type="InterPro" id="IPR000626">
    <property type="entry name" value="Ubiquitin-like_dom"/>
</dbReference>
<dbReference type="Proteomes" id="UP000664859">
    <property type="component" value="Unassembled WGS sequence"/>
</dbReference>
<protein>
    <recommendedName>
        <fullName evidence="2">Ubiquitin-like domain-containing protein</fullName>
    </recommendedName>
</protein>
<organism evidence="3 4">
    <name type="scientific">Tribonema minus</name>
    <dbReference type="NCBI Taxonomy" id="303371"/>
    <lineage>
        <taxon>Eukaryota</taxon>
        <taxon>Sar</taxon>
        <taxon>Stramenopiles</taxon>
        <taxon>Ochrophyta</taxon>
        <taxon>PX clade</taxon>
        <taxon>Xanthophyceae</taxon>
        <taxon>Tribonematales</taxon>
        <taxon>Tribonemataceae</taxon>
        <taxon>Tribonema</taxon>
    </lineage>
</organism>
<evidence type="ECO:0000313" key="4">
    <source>
        <dbReference type="Proteomes" id="UP000664859"/>
    </source>
</evidence>
<dbReference type="SMART" id="SM00213">
    <property type="entry name" value="UBQ"/>
    <property type="match status" value="1"/>
</dbReference>
<accession>A0A835YIE5</accession>
<evidence type="ECO:0000259" key="2">
    <source>
        <dbReference type="PROSITE" id="PS50053"/>
    </source>
</evidence>
<dbReference type="InterPro" id="IPR038169">
    <property type="entry name" value="DC-UbP/UBTD2_N_sf"/>
</dbReference>
<dbReference type="InterPro" id="IPR032752">
    <property type="entry name" value="DC-UbP/UBTD2_N"/>
</dbReference>
<dbReference type="AlphaFoldDB" id="A0A835YIE5"/>
<feature type="region of interest" description="Disordered" evidence="1">
    <location>
        <begin position="1"/>
        <end position="35"/>
    </location>
</feature>
<comment type="caution">
    <text evidence="3">The sequence shown here is derived from an EMBL/GenBank/DDBJ whole genome shotgun (WGS) entry which is preliminary data.</text>
</comment>
<dbReference type="Pfam" id="PF00240">
    <property type="entry name" value="ubiquitin"/>
    <property type="match status" value="1"/>
</dbReference>
<gene>
    <name evidence="3" type="ORF">JKP88DRAFT_270922</name>
</gene>
<dbReference type="Gene3D" id="1.20.225.20">
    <property type="entry name" value="Ub domain-containing protein, DC-UbP/UBTD2, N-terminal domain"/>
    <property type="match status" value="1"/>
</dbReference>
<evidence type="ECO:0000313" key="3">
    <source>
        <dbReference type="EMBL" id="KAG5175922.1"/>
    </source>
</evidence>
<dbReference type="EMBL" id="JAFCMP010000543">
    <property type="protein sequence ID" value="KAG5175922.1"/>
    <property type="molecule type" value="Genomic_DNA"/>
</dbReference>
<sequence>MGCSSSRNQAADQQSETTHGTTDGPVGRASKRITKGPPWKYGSVVTQQQLVDMRQEYFATRVEGHSYVWQVIKAACEALLEGDEELANSIMEASAVICPTGVMTLCYDDSGLEYRVPKYCFRNPEDMRSTMDEARALQGHVAAVLEPGESITLKMQVAPIERKFDVGASSNMTVVQLKQALCDHIETLTGDASEKPHGVHPFNQRIIYCGRELPDSKTLAELNVSPDFVLQVYVRRKIVV</sequence>
<name>A0A835YIE5_9STRA</name>
<dbReference type="InterPro" id="IPR039869">
    <property type="entry name" value="UBTD1/2"/>
</dbReference>
<dbReference type="Gene3D" id="3.10.20.90">
    <property type="entry name" value="Phosphatidylinositol 3-kinase Catalytic Subunit, Chain A, domain 1"/>
    <property type="match status" value="1"/>
</dbReference>
<reference evidence="3" key="1">
    <citation type="submission" date="2021-02" db="EMBL/GenBank/DDBJ databases">
        <title>First Annotated Genome of the Yellow-green Alga Tribonema minus.</title>
        <authorList>
            <person name="Mahan K.M."/>
        </authorList>
    </citation>
    <scope>NUCLEOTIDE SEQUENCE</scope>
    <source>
        <strain evidence="3">UTEX B ZZ1240</strain>
    </source>
</reference>
<proteinExistence type="predicted"/>
<dbReference type="PANTHER" id="PTHR13609">
    <property type="entry name" value="UBIQUITIN DOMAIN CONTAINING 1 PROTEIN-RELATED"/>
    <property type="match status" value="1"/>
</dbReference>
<evidence type="ECO:0000256" key="1">
    <source>
        <dbReference type="SAM" id="MobiDB-lite"/>
    </source>
</evidence>
<dbReference type="Pfam" id="PF16455">
    <property type="entry name" value="UBD"/>
    <property type="match status" value="1"/>
</dbReference>
<feature type="compositionally biased region" description="Polar residues" evidence="1">
    <location>
        <begin position="1"/>
        <end position="21"/>
    </location>
</feature>
<feature type="domain" description="Ubiquitin-like" evidence="2">
    <location>
        <begin position="149"/>
        <end position="237"/>
    </location>
</feature>
<dbReference type="PROSITE" id="PS50053">
    <property type="entry name" value="UBIQUITIN_2"/>
    <property type="match status" value="1"/>
</dbReference>
<keyword evidence="4" id="KW-1185">Reference proteome</keyword>
<dbReference type="OrthoDB" id="198995at2759"/>
<dbReference type="InterPro" id="IPR029071">
    <property type="entry name" value="Ubiquitin-like_domsf"/>
</dbReference>